<evidence type="ECO:0000313" key="3">
    <source>
        <dbReference type="Proteomes" id="UP000053240"/>
    </source>
</evidence>
<dbReference type="InParanoid" id="A0A0N1PJE5"/>
<dbReference type="STRING" id="76193.A0A0N1PJE5"/>
<feature type="non-terminal residue" evidence="2">
    <location>
        <position position="1"/>
    </location>
</feature>
<dbReference type="Pfam" id="PF24179">
    <property type="entry name" value="NTE_Ploop"/>
    <property type="match status" value="1"/>
</dbReference>
<evidence type="ECO:0000259" key="1">
    <source>
        <dbReference type="Pfam" id="PF24179"/>
    </source>
</evidence>
<organism evidence="2 3">
    <name type="scientific">Papilio machaon</name>
    <name type="common">Old World swallowtail butterfly</name>
    <dbReference type="NCBI Taxonomy" id="76193"/>
    <lineage>
        <taxon>Eukaryota</taxon>
        <taxon>Metazoa</taxon>
        <taxon>Ecdysozoa</taxon>
        <taxon>Arthropoda</taxon>
        <taxon>Hexapoda</taxon>
        <taxon>Insecta</taxon>
        <taxon>Pterygota</taxon>
        <taxon>Neoptera</taxon>
        <taxon>Endopterygota</taxon>
        <taxon>Lepidoptera</taxon>
        <taxon>Glossata</taxon>
        <taxon>Ditrysia</taxon>
        <taxon>Papilionoidea</taxon>
        <taxon>Papilionidae</taxon>
        <taxon>Papilioninae</taxon>
        <taxon>Papilio</taxon>
    </lineage>
</organism>
<protein>
    <submittedName>
        <fullName evidence="2">Neuropathy target esterase sws</fullName>
    </submittedName>
</protein>
<reference evidence="2 3" key="1">
    <citation type="journal article" date="2015" name="Nat. Commun.">
        <title>Outbred genome sequencing and CRISPR/Cas9 gene editing in butterflies.</title>
        <authorList>
            <person name="Li X."/>
            <person name="Fan D."/>
            <person name="Zhang W."/>
            <person name="Liu G."/>
            <person name="Zhang L."/>
            <person name="Zhao L."/>
            <person name="Fang X."/>
            <person name="Chen L."/>
            <person name="Dong Y."/>
            <person name="Chen Y."/>
            <person name="Ding Y."/>
            <person name="Zhao R."/>
            <person name="Feng M."/>
            <person name="Zhu Y."/>
            <person name="Feng Y."/>
            <person name="Jiang X."/>
            <person name="Zhu D."/>
            <person name="Xiang H."/>
            <person name="Feng X."/>
            <person name="Li S."/>
            <person name="Wang J."/>
            <person name="Zhang G."/>
            <person name="Kronforst M.R."/>
            <person name="Wang W."/>
        </authorList>
    </citation>
    <scope>NUCLEOTIDE SEQUENCE [LARGE SCALE GENOMIC DNA]</scope>
    <source>
        <strain evidence="2">Ya'a_city_454_Pm</strain>
        <tissue evidence="2">Whole body</tissue>
    </source>
</reference>
<keyword evidence="3" id="KW-1185">Reference proteome</keyword>
<name>A0A0N1PJE5_PAPMA</name>
<comment type="caution">
    <text evidence="2">The sequence shown here is derived from an EMBL/GenBank/DDBJ whole genome shotgun (WGS) entry which is preliminary data.</text>
</comment>
<dbReference type="Proteomes" id="UP000053240">
    <property type="component" value="Unassembled WGS sequence"/>
</dbReference>
<dbReference type="InterPro" id="IPR056556">
    <property type="entry name" value="NTE1_P-loop_dom"/>
</dbReference>
<proteinExistence type="predicted"/>
<dbReference type="AlphaFoldDB" id="A0A0N1PJE5"/>
<feature type="domain" description="Lysophospholipase NTE1-like P-loop" evidence="1">
    <location>
        <begin position="21"/>
        <end position="131"/>
    </location>
</feature>
<sequence>KPGGAGRGPAALEPRSSQHTFSTVAVVPVGDDVPLTAFTYELYHSLSAIGPTVRLTSDVIRKLLGLTIMDPNNEYRLSSWLAQQEDKHKVALYQCDPSLTQWTQRCIRQADCILIVALGDKQPSIGKVTRNFDFVYLLIYRKGDRASGNPYSEGAGVAAPGGRGSALGHRALAQHALLGLPAPPCALSSSHVHPQEPVQSC</sequence>
<dbReference type="EMBL" id="LADJ01064557">
    <property type="protein sequence ID" value="KPJ21657.1"/>
    <property type="molecule type" value="Genomic_DNA"/>
</dbReference>
<evidence type="ECO:0000313" key="2">
    <source>
        <dbReference type="EMBL" id="KPJ21657.1"/>
    </source>
</evidence>
<gene>
    <name evidence="2" type="ORF">RR48_00510</name>
</gene>
<accession>A0A0N1PJE5</accession>